<dbReference type="GO" id="GO:0097176">
    <property type="term" value="P:epoxide metabolic process"/>
    <property type="evidence" value="ECO:0007669"/>
    <property type="project" value="TreeGrafter"/>
</dbReference>
<reference evidence="5" key="1">
    <citation type="journal article" date="2020" name="Stud. Mycol.">
        <title>101 Dothideomycetes genomes: a test case for predicting lifestyles and emergence of pathogens.</title>
        <authorList>
            <person name="Haridas S."/>
            <person name="Albert R."/>
            <person name="Binder M."/>
            <person name="Bloem J."/>
            <person name="Labutti K."/>
            <person name="Salamov A."/>
            <person name="Andreopoulos B."/>
            <person name="Baker S."/>
            <person name="Barry K."/>
            <person name="Bills G."/>
            <person name="Bluhm B."/>
            <person name="Cannon C."/>
            <person name="Castanera R."/>
            <person name="Culley D."/>
            <person name="Daum C."/>
            <person name="Ezra D."/>
            <person name="Gonzalez J."/>
            <person name="Henrissat B."/>
            <person name="Kuo A."/>
            <person name="Liang C."/>
            <person name="Lipzen A."/>
            <person name="Lutzoni F."/>
            <person name="Magnuson J."/>
            <person name="Mondo S."/>
            <person name="Nolan M."/>
            <person name="Ohm R."/>
            <person name="Pangilinan J."/>
            <person name="Park H.-J."/>
            <person name="Ramirez L."/>
            <person name="Alfaro M."/>
            <person name="Sun H."/>
            <person name="Tritt A."/>
            <person name="Yoshinaga Y."/>
            <person name="Zwiers L.-H."/>
            <person name="Turgeon B."/>
            <person name="Goodwin S."/>
            <person name="Spatafora J."/>
            <person name="Crous P."/>
            <person name="Grigoriev I."/>
        </authorList>
    </citation>
    <scope>NUCLEOTIDE SEQUENCE</scope>
    <source>
        <strain evidence="5">CBS 121739</strain>
    </source>
</reference>
<dbReference type="PANTHER" id="PTHR21661:SF39">
    <property type="entry name" value="HYDROLASE, PUTATIVE (AFU_ORTHOLOGUE AFUA_3G08960)-RELATED"/>
    <property type="match status" value="1"/>
</dbReference>
<comment type="similarity">
    <text evidence="1">Belongs to the peptidase S33 family.</text>
</comment>
<accession>A0A6A6W8L7</accession>
<dbReference type="GO" id="GO:0004301">
    <property type="term" value="F:epoxide hydrolase activity"/>
    <property type="evidence" value="ECO:0007669"/>
    <property type="project" value="TreeGrafter"/>
</dbReference>
<dbReference type="EMBL" id="ML996571">
    <property type="protein sequence ID" value="KAF2758374.1"/>
    <property type="molecule type" value="Genomic_DNA"/>
</dbReference>
<evidence type="ECO:0000256" key="2">
    <source>
        <dbReference type="ARBA" id="ARBA00022801"/>
    </source>
</evidence>
<dbReference type="PRINTS" id="PR00412">
    <property type="entry name" value="EPOXHYDRLASE"/>
</dbReference>
<protein>
    <submittedName>
        <fullName evidence="5">Alpha/beta-hydrolase</fullName>
    </submittedName>
</protein>
<dbReference type="InterPro" id="IPR016292">
    <property type="entry name" value="Epoxide_hydrolase"/>
</dbReference>
<dbReference type="AlphaFoldDB" id="A0A6A6W8L7"/>
<evidence type="ECO:0000256" key="1">
    <source>
        <dbReference type="ARBA" id="ARBA00010088"/>
    </source>
</evidence>
<organism evidence="5 6">
    <name type="scientific">Pseudovirgaria hyperparasitica</name>
    <dbReference type="NCBI Taxonomy" id="470096"/>
    <lineage>
        <taxon>Eukaryota</taxon>
        <taxon>Fungi</taxon>
        <taxon>Dikarya</taxon>
        <taxon>Ascomycota</taxon>
        <taxon>Pezizomycotina</taxon>
        <taxon>Dothideomycetes</taxon>
        <taxon>Dothideomycetes incertae sedis</taxon>
        <taxon>Acrospermales</taxon>
        <taxon>Acrospermaceae</taxon>
        <taxon>Pseudovirgaria</taxon>
    </lineage>
</organism>
<name>A0A6A6W8L7_9PEZI</name>
<dbReference type="PIRSF" id="PIRSF001112">
    <property type="entry name" value="Epoxide_hydrolase"/>
    <property type="match status" value="1"/>
</dbReference>
<dbReference type="InterPro" id="IPR029058">
    <property type="entry name" value="AB_hydrolase_fold"/>
</dbReference>
<feature type="domain" description="Epoxide hydrolase N-terminal" evidence="4">
    <location>
        <begin position="11"/>
        <end position="124"/>
    </location>
</feature>
<dbReference type="Gene3D" id="3.40.50.1820">
    <property type="entry name" value="alpha/beta hydrolase"/>
    <property type="match status" value="1"/>
</dbReference>
<evidence type="ECO:0000313" key="6">
    <source>
        <dbReference type="Proteomes" id="UP000799437"/>
    </source>
</evidence>
<sequence>MVPVTCKLDLKPFKAHHSEQQLEDFKTLLRLTPIAPETHENTTRLDGHYGLSREWAIRMKDVWLNKYDWRKTEDHINSFNNYTTQIKGKDGKEYTTHFVAMFSDSPDAVPVALVHGWPGSFLEFLHYLNHVKSRYTSQDLPYHFIVPSMTGYAYSSGPSITTEWTTNDIAYVINELMTGLGFGSGYISHGGDIGSFVSRILAAKYDNCKAIHLNFCITGGEPKDVKNEEITPQEWEGMKRLADFGTYGNAYAKEHGTKGGTIGLILASNPLALLCWIGEKYIAWTDETPKDEDILDSVMLYWVTETFPRCIYPYIDFFGRGNESTVFHGHPDYYVKKPIGYSYFPFELGPVPLAWAKTTGNIVFHRAHKSGGHFAALEKPKELFEDQEEFIKGLNWSTLVSK</sequence>
<dbReference type="GeneID" id="54487106"/>
<feature type="active site" description="Nucleophile" evidence="3">
    <location>
        <position position="192"/>
    </location>
</feature>
<dbReference type="SUPFAM" id="SSF53474">
    <property type="entry name" value="alpha/beta-Hydrolases"/>
    <property type="match status" value="1"/>
</dbReference>
<dbReference type="PANTHER" id="PTHR21661">
    <property type="entry name" value="EPOXIDE HYDROLASE 1-RELATED"/>
    <property type="match status" value="1"/>
</dbReference>
<dbReference type="OrthoDB" id="7130006at2759"/>
<dbReference type="RefSeq" id="XP_033600825.1">
    <property type="nucleotide sequence ID" value="XM_033746052.1"/>
</dbReference>
<feature type="active site" description="Proton donor" evidence="3">
    <location>
        <position position="314"/>
    </location>
</feature>
<dbReference type="Pfam" id="PF06441">
    <property type="entry name" value="EHN"/>
    <property type="match status" value="1"/>
</dbReference>
<feature type="active site" description="Proton acceptor" evidence="3">
    <location>
        <position position="373"/>
    </location>
</feature>
<keyword evidence="6" id="KW-1185">Reference proteome</keyword>
<keyword evidence="2" id="KW-0378">Hydrolase</keyword>
<dbReference type="InterPro" id="IPR010497">
    <property type="entry name" value="Epoxide_hydro_N"/>
</dbReference>
<evidence type="ECO:0000259" key="4">
    <source>
        <dbReference type="Pfam" id="PF06441"/>
    </source>
</evidence>
<proteinExistence type="inferred from homology"/>
<dbReference type="Proteomes" id="UP000799437">
    <property type="component" value="Unassembled WGS sequence"/>
</dbReference>
<dbReference type="InterPro" id="IPR000639">
    <property type="entry name" value="Epox_hydrolase-like"/>
</dbReference>
<evidence type="ECO:0000313" key="5">
    <source>
        <dbReference type="EMBL" id="KAF2758374.1"/>
    </source>
</evidence>
<evidence type="ECO:0000256" key="3">
    <source>
        <dbReference type="PIRSR" id="PIRSR001112-1"/>
    </source>
</evidence>
<gene>
    <name evidence="5" type="ORF">EJ05DRAFT_492728</name>
</gene>